<name>A0A1Q2LFY2_9HELI</name>
<keyword evidence="10 11" id="KW-0472">Membrane</keyword>
<dbReference type="InterPro" id="IPR008915">
    <property type="entry name" value="Peptidase_M50"/>
</dbReference>
<comment type="cofactor">
    <cofactor evidence="1 11">
        <name>Zn(2+)</name>
        <dbReference type="ChEBI" id="CHEBI:29105"/>
    </cofactor>
</comment>
<evidence type="ECO:0000256" key="1">
    <source>
        <dbReference type="ARBA" id="ARBA00001947"/>
    </source>
</evidence>
<evidence type="ECO:0000256" key="2">
    <source>
        <dbReference type="ARBA" id="ARBA00004141"/>
    </source>
</evidence>
<keyword evidence="4 13" id="KW-0645">Protease</keyword>
<evidence type="ECO:0000256" key="11">
    <source>
        <dbReference type="RuleBase" id="RU362031"/>
    </source>
</evidence>
<dbReference type="Pfam" id="PF02163">
    <property type="entry name" value="Peptidase_M50"/>
    <property type="match status" value="1"/>
</dbReference>
<comment type="similarity">
    <text evidence="3 11">Belongs to the peptidase M50B family.</text>
</comment>
<keyword evidence="9 11" id="KW-0482">Metalloprotease</keyword>
<feature type="transmembrane region" description="Helical" evidence="11">
    <location>
        <begin position="333"/>
        <end position="355"/>
    </location>
</feature>
<keyword evidence="11" id="KW-0479">Metal-binding</keyword>
<dbReference type="InterPro" id="IPR036034">
    <property type="entry name" value="PDZ_sf"/>
</dbReference>
<evidence type="ECO:0000256" key="9">
    <source>
        <dbReference type="ARBA" id="ARBA00023049"/>
    </source>
</evidence>
<dbReference type="PANTHER" id="PTHR42837">
    <property type="entry name" value="REGULATOR OF SIGMA-E PROTEASE RSEP"/>
    <property type="match status" value="1"/>
</dbReference>
<evidence type="ECO:0000256" key="3">
    <source>
        <dbReference type="ARBA" id="ARBA00007931"/>
    </source>
</evidence>
<evidence type="ECO:0000256" key="7">
    <source>
        <dbReference type="ARBA" id="ARBA00022833"/>
    </source>
</evidence>
<dbReference type="KEGG" id="hbl:XJ32_01685"/>
<dbReference type="AlphaFoldDB" id="A0A1Q2LFY2"/>
<evidence type="ECO:0000313" key="14">
    <source>
        <dbReference type="Proteomes" id="UP000188298"/>
    </source>
</evidence>
<accession>A0A1Q2LFY2</accession>
<dbReference type="RefSeq" id="WP_077388147.1">
    <property type="nucleotide sequence ID" value="NZ_CP019645.1"/>
</dbReference>
<sequence>MGLLFAILGLSFLIFFHELGHFLFARLFGVRVLVFSIGFGKKLITKQYKGTEYTLSLIPLGGYVKLKGEITKDSISKDSNEIESSVSSQYDKDSLLSKHPFQRILILLAGPLFNFILAFFIYIIIFAQGVPSYSNTPIIGDIGKEFLAYNILKKDDEIISINGIKVEKFSDISHILNENKTQNMEAKLLISRPISYEKSNKNKETLELLVPLSKEKDRIILGITPAITIMYFSPVEILQNAMMKVHDDIMLIYKGLRDMLLGLIGLENLSSVVGITDVSAKAYNAGFINFILVLAIISVNLGVINLLPIPIVDGGQILFTLYEWLTGKALHERIANILVALGLSLIITFMLLGLYNDIVRIVGG</sequence>
<evidence type="ECO:0000256" key="5">
    <source>
        <dbReference type="ARBA" id="ARBA00022692"/>
    </source>
</evidence>
<keyword evidence="5 11" id="KW-0812">Transmembrane</keyword>
<dbReference type="Gene3D" id="2.30.42.10">
    <property type="match status" value="1"/>
</dbReference>
<reference evidence="13 14" key="1">
    <citation type="submission" date="2017-02" db="EMBL/GenBank/DDBJ databases">
        <title>Whole genome sequencing of Helicobacter bilis strain AAQJH.</title>
        <authorList>
            <person name="Conlan S."/>
            <person name="Thomas P.J."/>
            <person name="Mullikin J."/>
            <person name="Palmore T.N."/>
            <person name="Frank K.M."/>
            <person name="Segre J.A."/>
        </authorList>
    </citation>
    <scope>NUCLEOTIDE SEQUENCE [LARGE SCALE GENOMIC DNA]</scope>
    <source>
        <strain evidence="13 14">AAQJH</strain>
    </source>
</reference>
<feature type="transmembrane region" description="Helical" evidence="11">
    <location>
        <begin position="287"/>
        <end position="312"/>
    </location>
</feature>
<evidence type="ECO:0000256" key="4">
    <source>
        <dbReference type="ARBA" id="ARBA00022670"/>
    </source>
</evidence>
<gene>
    <name evidence="13" type="ORF">XJ32_01685</name>
</gene>
<dbReference type="EC" id="3.4.24.-" evidence="11"/>
<dbReference type="CDD" id="cd06163">
    <property type="entry name" value="S2P-M50_PDZ_RseP-like"/>
    <property type="match status" value="1"/>
</dbReference>
<evidence type="ECO:0000256" key="6">
    <source>
        <dbReference type="ARBA" id="ARBA00022801"/>
    </source>
</evidence>
<keyword evidence="7 11" id="KW-0862">Zinc</keyword>
<evidence type="ECO:0000313" key="13">
    <source>
        <dbReference type="EMBL" id="AQQ59027.1"/>
    </source>
</evidence>
<protein>
    <recommendedName>
        <fullName evidence="11">Zinc metalloprotease</fullName>
        <ecNumber evidence="11">3.4.24.-</ecNumber>
    </recommendedName>
</protein>
<dbReference type="InterPro" id="IPR004387">
    <property type="entry name" value="Pept_M50_Zn"/>
</dbReference>
<evidence type="ECO:0000256" key="10">
    <source>
        <dbReference type="ARBA" id="ARBA00023136"/>
    </source>
</evidence>
<dbReference type="PANTHER" id="PTHR42837:SF2">
    <property type="entry name" value="MEMBRANE METALLOPROTEASE ARASP2, CHLOROPLASTIC-RELATED"/>
    <property type="match status" value="1"/>
</dbReference>
<keyword evidence="8 11" id="KW-1133">Transmembrane helix</keyword>
<feature type="domain" description="Peptidase M50" evidence="12">
    <location>
        <begin position="6"/>
        <end position="347"/>
    </location>
</feature>
<dbReference type="GO" id="GO:0004222">
    <property type="term" value="F:metalloendopeptidase activity"/>
    <property type="evidence" value="ECO:0007669"/>
    <property type="project" value="InterPro"/>
</dbReference>
<dbReference type="GO" id="GO:0046872">
    <property type="term" value="F:metal ion binding"/>
    <property type="evidence" value="ECO:0007669"/>
    <property type="project" value="UniProtKB-KW"/>
</dbReference>
<dbReference type="EMBL" id="CP019645">
    <property type="protein sequence ID" value="AQQ59027.1"/>
    <property type="molecule type" value="Genomic_DNA"/>
</dbReference>
<dbReference type="SUPFAM" id="SSF50156">
    <property type="entry name" value="PDZ domain-like"/>
    <property type="match status" value="1"/>
</dbReference>
<organism evidence="13 14">
    <name type="scientific">Helicobacter bilis</name>
    <dbReference type="NCBI Taxonomy" id="37372"/>
    <lineage>
        <taxon>Bacteria</taxon>
        <taxon>Pseudomonadati</taxon>
        <taxon>Campylobacterota</taxon>
        <taxon>Epsilonproteobacteria</taxon>
        <taxon>Campylobacterales</taxon>
        <taxon>Helicobacteraceae</taxon>
        <taxon>Helicobacter</taxon>
    </lineage>
</organism>
<dbReference type="GO" id="GO:0016020">
    <property type="term" value="C:membrane"/>
    <property type="evidence" value="ECO:0007669"/>
    <property type="project" value="UniProtKB-SubCell"/>
</dbReference>
<keyword evidence="6 11" id="KW-0378">Hydrolase</keyword>
<feature type="transmembrane region" description="Helical" evidence="11">
    <location>
        <begin position="104"/>
        <end position="127"/>
    </location>
</feature>
<dbReference type="Proteomes" id="UP000188298">
    <property type="component" value="Chromosome"/>
</dbReference>
<proteinExistence type="inferred from homology"/>
<evidence type="ECO:0000259" key="12">
    <source>
        <dbReference type="Pfam" id="PF02163"/>
    </source>
</evidence>
<comment type="subcellular location">
    <subcellularLocation>
        <location evidence="2">Membrane</location>
        <topology evidence="2">Multi-pass membrane protein</topology>
    </subcellularLocation>
</comment>
<dbReference type="NCBIfam" id="TIGR00054">
    <property type="entry name" value="RIP metalloprotease RseP"/>
    <property type="match status" value="1"/>
</dbReference>
<dbReference type="GO" id="GO:0006508">
    <property type="term" value="P:proteolysis"/>
    <property type="evidence" value="ECO:0007669"/>
    <property type="project" value="UniProtKB-KW"/>
</dbReference>
<evidence type="ECO:0000256" key="8">
    <source>
        <dbReference type="ARBA" id="ARBA00022989"/>
    </source>
</evidence>